<dbReference type="Pfam" id="PF04464">
    <property type="entry name" value="Glyphos_transf"/>
    <property type="match status" value="1"/>
</dbReference>
<dbReference type="Pfam" id="PF00535">
    <property type="entry name" value="Glycos_transf_2"/>
    <property type="match status" value="1"/>
</dbReference>
<dbReference type="EMBL" id="AP010904">
    <property type="protein sequence ID" value="BAH77520.1"/>
    <property type="molecule type" value="Genomic_DNA"/>
</dbReference>
<dbReference type="InterPro" id="IPR007554">
    <property type="entry name" value="Glycerophosphate_synth"/>
</dbReference>
<dbReference type="GO" id="GO:0016758">
    <property type="term" value="F:hexosyltransferase activity"/>
    <property type="evidence" value="ECO:0007669"/>
    <property type="project" value="UniProtKB-ARBA"/>
</dbReference>
<evidence type="ECO:0000313" key="2">
    <source>
        <dbReference type="EMBL" id="BAH77520.1"/>
    </source>
</evidence>
<evidence type="ECO:0000259" key="1">
    <source>
        <dbReference type="Pfam" id="PF00535"/>
    </source>
</evidence>
<dbReference type="Gene3D" id="3.40.50.12580">
    <property type="match status" value="1"/>
</dbReference>
<dbReference type="SUPFAM" id="SSF53756">
    <property type="entry name" value="UDP-Glycosyltransferase/glycogen phosphorylase"/>
    <property type="match status" value="1"/>
</dbReference>
<dbReference type="SUPFAM" id="SSF53448">
    <property type="entry name" value="Nucleotide-diphospho-sugar transferases"/>
    <property type="match status" value="1"/>
</dbReference>
<dbReference type="Proteomes" id="UP000009071">
    <property type="component" value="Chromosome"/>
</dbReference>
<organism evidence="2 3">
    <name type="scientific">Solidesulfovibrio magneticus (strain ATCC 700980 / DSM 13731 / RS-1)</name>
    <name type="common">Desulfovibrio magneticus</name>
    <dbReference type="NCBI Taxonomy" id="573370"/>
    <lineage>
        <taxon>Bacteria</taxon>
        <taxon>Pseudomonadati</taxon>
        <taxon>Thermodesulfobacteriota</taxon>
        <taxon>Desulfovibrionia</taxon>
        <taxon>Desulfovibrionales</taxon>
        <taxon>Desulfovibrionaceae</taxon>
        <taxon>Solidesulfovibrio</taxon>
    </lineage>
</organism>
<feature type="domain" description="Glycosyltransferase 2-like" evidence="1">
    <location>
        <begin position="9"/>
        <end position="133"/>
    </location>
</feature>
<dbReference type="STRING" id="573370.DMR_40290"/>
<sequence length="862" mass="99379">MLTLMTAVTVVVPVYNAEMWIPRFIDCMQRQVFKDFEVLMIDDGSTDNSVALMLNIASIDSRFKIIQLPDNRGCGEARNIGIASAKGETLCFADPDDFLPENSLEVRYAAYKKHRAVVRACHHEVMDDGTIRNMETRPSALPEICSPVEVASRVGVNPFLCAHWTWLWPTSLLRKNGILNGENMRTGEDIYLLARVFFLINRVVWIDDVVYYWIKRTDSLSTTMYTPEHYGNYFAICDIFYKEATKRDQVALADMFFNEYLLTYPGHLLMQISQGKSTEQDAREVIRQMAQVAHDHGVFARCLEVIKKNPLRYPGIHRLHHILTSNAPSAIQRLADSQASLAPLMREVQYRAIRAQGWSQELVIDKFDTESELLRVRYMFCDNRPTEVILWGDDERTPAYAKNRTVHVDNHFTIFERILWLALPSEAGAQLRLLIAGQETSLHHTGPEIRAAFAPRPLDDTHFPPDVRALRRLVTSPVIQRKFKDAWLFIDRDTEADDNAEHLYRWVRREHPEVNAWFVLNQDSHDWERLEQEGFRLIAHGSVEHGALFLLSRKLISSQRDRYIFAPLEEQYFRDFPKPQFICLAHGVIKDDMSPWLNTVPCDIFISSTHDEARSISGDGSPYLITAKEQRVTGLARHDRLLQPCKKENILFVMPTWRADLVGKWDGKGQRRERNPNFLSSSYIATWKDVLEDPRLKSLLERYGYQVVFFSHPGFSDYLEEMPFPSFVQKLSKSHGSVGETLRISKIMITDFSSVAFDMAYMHKPVIYYQHEEKAAYIKSQAWASGYFNYHEMGFGPVCHDKQTLFAHLEEALKADGQMQPPYLQRAEKTFAYHDAGCCQRIFEAITVKVPPQGRPDAAMSL</sequence>
<dbReference type="eggNOG" id="COG1887">
    <property type="taxonomic scope" value="Bacteria"/>
</dbReference>
<dbReference type="KEGG" id="dma:DMR_40290"/>
<dbReference type="InterPro" id="IPR043148">
    <property type="entry name" value="TagF_C"/>
</dbReference>
<dbReference type="InterPro" id="IPR029044">
    <property type="entry name" value="Nucleotide-diphossugar_trans"/>
</dbReference>
<dbReference type="GO" id="GO:0047355">
    <property type="term" value="F:CDP-glycerol glycerophosphotransferase activity"/>
    <property type="evidence" value="ECO:0007669"/>
    <property type="project" value="InterPro"/>
</dbReference>
<protein>
    <submittedName>
        <fullName evidence="2">Glycosyltransferase</fullName>
    </submittedName>
</protein>
<dbReference type="GO" id="GO:0016020">
    <property type="term" value="C:membrane"/>
    <property type="evidence" value="ECO:0007669"/>
    <property type="project" value="InterPro"/>
</dbReference>
<evidence type="ECO:0000313" key="3">
    <source>
        <dbReference type="Proteomes" id="UP000009071"/>
    </source>
</evidence>
<proteinExistence type="predicted"/>
<dbReference type="InterPro" id="IPR001173">
    <property type="entry name" value="Glyco_trans_2-like"/>
</dbReference>
<name>C4XP19_SOLM1</name>
<dbReference type="PANTHER" id="PTHR22916:SF3">
    <property type="entry name" value="UDP-GLCNAC:BETAGAL BETA-1,3-N-ACETYLGLUCOSAMINYLTRANSFERASE-LIKE PROTEIN 1"/>
    <property type="match status" value="1"/>
</dbReference>
<dbReference type="PANTHER" id="PTHR22916">
    <property type="entry name" value="GLYCOSYLTRANSFERASE"/>
    <property type="match status" value="1"/>
</dbReference>
<dbReference type="CDD" id="cd00761">
    <property type="entry name" value="Glyco_tranf_GTA_type"/>
    <property type="match status" value="1"/>
</dbReference>
<accession>C4XP19</accession>
<keyword evidence="3" id="KW-1185">Reference proteome</keyword>
<dbReference type="AlphaFoldDB" id="C4XP19"/>
<reference evidence="2 3" key="1">
    <citation type="journal article" date="2009" name="Genome Res.">
        <title>Whole genome sequence of Desulfovibrio magneticus strain RS-1 revealed common gene clusters in magnetotactic bacteria.</title>
        <authorList>
            <person name="Nakazawa H."/>
            <person name="Arakaki A."/>
            <person name="Narita-Yamada S."/>
            <person name="Yashiro I."/>
            <person name="Jinno K."/>
            <person name="Aoki N."/>
            <person name="Tsuruyama A."/>
            <person name="Okamura Y."/>
            <person name="Tanikawa S."/>
            <person name="Fujita N."/>
            <person name="Takeyama H."/>
            <person name="Matsunaga T."/>
        </authorList>
    </citation>
    <scope>NUCLEOTIDE SEQUENCE [LARGE SCALE GENOMIC DNA]</scope>
    <source>
        <strain evidence="3">ATCC 700980 / DSM 13731 / RS-1</strain>
    </source>
</reference>
<dbReference type="CAZy" id="GT2">
    <property type="family name" value="Glycosyltransferase Family 2"/>
</dbReference>
<dbReference type="Gene3D" id="3.90.550.10">
    <property type="entry name" value="Spore Coat Polysaccharide Biosynthesis Protein SpsA, Chain A"/>
    <property type="match status" value="1"/>
</dbReference>
<dbReference type="eggNOG" id="COG1216">
    <property type="taxonomic scope" value="Bacteria"/>
</dbReference>
<dbReference type="HOGENOM" id="CLU_006538_1_0_7"/>
<gene>
    <name evidence="2" type="ordered locus">DMR_40290</name>
</gene>